<protein>
    <recommendedName>
        <fullName evidence="3">Protein kinase domain-containing protein</fullName>
    </recommendedName>
</protein>
<reference evidence="1 2" key="1">
    <citation type="submission" date="2023-08" db="EMBL/GenBank/DDBJ databases">
        <title>A Necator americanus chromosomal reference genome.</title>
        <authorList>
            <person name="Ilik V."/>
            <person name="Petrzelkova K.J."/>
            <person name="Pardy F."/>
            <person name="Fuh T."/>
            <person name="Niatou-Singa F.S."/>
            <person name="Gouil Q."/>
            <person name="Baker L."/>
            <person name="Ritchie M.E."/>
            <person name="Jex A.R."/>
            <person name="Gazzola D."/>
            <person name="Li H."/>
            <person name="Toshio Fujiwara R."/>
            <person name="Zhan B."/>
            <person name="Aroian R.V."/>
            <person name="Pafco B."/>
            <person name="Schwarz E.M."/>
        </authorList>
    </citation>
    <scope>NUCLEOTIDE SEQUENCE [LARGE SCALE GENOMIC DNA]</scope>
    <source>
        <strain evidence="1 2">Aroian</strain>
        <tissue evidence="1">Whole animal</tissue>
    </source>
</reference>
<sequence>MTSTILRNELSMGDILIRLELYDIFGYRDFVMFTIDFTKPSPLTDLNVGFQNSDVRVYVNTQYLSIHSAKFAHLFVRIKPGCAERLCPTTENKSEFGTCSNYDVLSMQSDGAEVKLYSGEEIFGARTHDLGRNILKPCATAEAAAFEAGRDPQAGDVIEAAARIPMIKFVDARLPRPDFSRVTSTSVSATSASPADWYPLGVVLYTMLVGESPKDNPRTTISFPDSASSSACRRRIASLLEPDEEIRVGYHDCVHSEWMALQPNWIFADQHFVYQRIHSL</sequence>
<dbReference type="Gene3D" id="1.10.510.10">
    <property type="entry name" value="Transferase(Phosphotransferase) domain 1"/>
    <property type="match status" value="1"/>
</dbReference>
<dbReference type="Proteomes" id="UP001303046">
    <property type="component" value="Unassembled WGS sequence"/>
</dbReference>
<organism evidence="1 2">
    <name type="scientific">Necator americanus</name>
    <name type="common">Human hookworm</name>
    <dbReference type="NCBI Taxonomy" id="51031"/>
    <lineage>
        <taxon>Eukaryota</taxon>
        <taxon>Metazoa</taxon>
        <taxon>Ecdysozoa</taxon>
        <taxon>Nematoda</taxon>
        <taxon>Chromadorea</taxon>
        <taxon>Rhabditida</taxon>
        <taxon>Rhabditina</taxon>
        <taxon>Rhabditomorpha</taxon>
        <taxon>Strongyloidea</taxon>
        <taxon>Ancylostomatidae</taxon>
        <taxon>Bunostominae</taxon>
        <taxon>Necator</taxon>
    </lineage>
</organism>
<evidence type="ECO:0000313" key="2">
    <source>
        <dbReference type="Proteomes" id="UP001303046"/>
    </source>
</evidence>
<evidence type="ECO:0000313" key="1">
    <source>
        <dbReference type="EMBL" id="KAK6742057.1"/>
    </source>
</evidence>
<name>A0ABR1CUQ4_NECAM</name>
<comment type="caution">
    <text evidence="1">The sequence shown here is derived from an EMBL/GenBank/DDBJ whole genome shotgun (WGS) entry which is preliminary data.</text>
</comment>
<dbReference type="EMBL" id="JAVFWL010000003">
    <property type="protein sequence ID" value="KAK6742057.1"/>
    <property type="molecule type" value="Genomic_DNA"/>
</dbReference>
<dbReference type="InterPro" id="IPR011009">
    <property type="entry name" value="Kinase-like_dom_sf"/>
</dbReference>
<dbReference type="SUPFAM" id="SSF56112">
    <property type="entry name" value="Protein kinase-like (PK-like)"/>
    <property type="match status" value="1"/>
</dbReference>
<keyword evidence="2" id="KW-1185">Reference proteome</keyword>
<accession>A0ABR1CUQ4</accession>
<proteinExistence type="predicted"/>
<gene>
    <name evidence="1" type="primary">Necator_chrIII.g10509</name>
    <name evidence="1" type="ORF">RB195_009744</name>
</gene>
<evidence type="ECO:0008006" key="3">
    <source>
        <dbReference type="Google" id="ProtNLM"/>
    </source>
</evidence>